<accession>A0A0F9RXQ0</accession>
<evidence type="ECO:0000256" key="1">
    <source>
        <dbReference type="SAM" id="Coils"/>
    </source>
</evidence>
<name>A0A0F9RXQ0_9ZZZZ</name>
<organism evidence="2">
    <name type="scientific">marine sediment metagenome</name>
    <dbReference type="NCBI Taxonomy" id="412755"/>
    <lineage>
        <taxon>unclassified sequences</taxon>
        <taxon>metagenomes</taxon>
        <taxon>ecological metagenomes</taxon>
    </lineage>
</organism>
<comment type="caution">
    <text evidence="2">The sequence shown here is derived from an EMBL/GenBank/DDBJ whole genome shotgun (WGS) entry which is preliminary data.</text>
</comment>
<keyword evidence="1" id="KW-0175">Coiled coil</keyword>
<evidence type="ECO:0000313" key="2">
    <source>
        <dbReference type="EMBL" id="KKN59619.1"/>
    </source>
</evidence>
<feature type="coiled-coil region" evidence="1">
    <location>
        <begin position="542"/>
        <end position="573"/>
    </location>
</feature>
<feature type="coiled-coil region" evidence="1">
    <location>
        <begin position="379"/>
        <end position="425"/>
    </location>
</feature>
<gene>
    <name evidence="2" type="ORF">LCGC14_0540160</name>
</gene>
<proteinExistence type="predicted"/>
<sequence length="573" mass="68122">MNKNIKKVKVRDLETSTTDYSYTKTKITTDYTWNDIREGFLSQIPEEYHNNEVYILKNTTSKIAVSEVFKLMNGRYVLKQLELNLQATDLRETYYIVRKIMNNKLDINGDSEAQAKYIGAIIKRYCDKIYEHLGYKYWAYVYDYLNIKPKETVIIYDTEMNTTTLSNKNLKEIAKTPFFLIICEKEEPLRATMEEMINRGYTEGFYGVALGGKSPSYGIKLLIDLSEIRNFYAFVMTDLDISGIFILLDMMKWFPCESIGVNPEMLTFAGVDFEDGCEDYKPEKINFEKLFKKLNINEKQKEKYRNWINICMKRRFELNSLTALRLEEDFNLSKARDFCDYLILKIEDPNRTWNLNRYDKPSYNKPTLYDIDIYKPQFIQDIEKEIDKKIKDINDKLNELINEISEKQEEIKEEAYKELNEYLNSKELESKNDWEKLIEDKINKMYKTNSTIFNLLSMRSKNVYKKILRKNRKYKGEKVVKKPENIITNQTKQVKILTTKQTDTLLEMVKKQDKICKRIIRATPEYKEIKKALTENEKQFIDTNLLDNITNLQEELNKMIEELIETINNDDND</sequence>
<protein>
    <submittedName>
        <fullName evidence="2">Uncharacterized protein</fullName>
    </submittedName>
</protein>
<dbReference type="EMBL" id="LAZR01000720">
    <property type="protein sequence ID" value="KKN59619.1"/>
    <property type="molecule type" value="Genomic_DNA"/>
</dbReference>
<dbReference type="AlphaFoldDB" id="A0A0F9RXQ0"/>
<reference evidence="2" key="1">
    <citation type="journal article" date="2015" name="Nature">
        <title>Complex archaea that bridge the gap between prokaryotes and eukaryotes.</title>
        <authorList>
            <person name="Spang A."/>
            <person name="Saw J.H."/>
            <person name="Jorgensen S.L."/>
            <person name="Zaremba-Niedzwiedzka K."/>
            <person name="Martijn J."/>
            <person name="Lind A.E."/>
            <person name="van Eijk R."/>
            <person name="Schleper C."/>
            <person name="Guy L."/>
            <person name="Ettema T.J."/>
        </authorList>
    </citation>
    <scope>NUCLEOTIDE SEQUENCE</scope>
</reference>